<protein>
    <submittedName>
        <fullName evidence="2">Uncharacterized protein</fullName>
    </submittedName>
</protein>
<name>A0A166FQ75_9AGAM</name>
<dbReference type="PANTHER" id="PTHR47842">
    <property type="entry name" value="EXPRESSED PROTEIN"/>
    <property type="match status" value="1"/>
</dbReference>
<dbReference type="PANTHER" id="PTHR47842:SF3">
    <property type="entry name" value="DUF676 DOMAIN-CONTAINING PROTEIN"/>
    <property type="match status" value="1"/>
</dbReference>
<feature type="region of interest" description="Disordered" evidence="1">
    <location>
        <begin position="303"/>
        <end position="324"/>
    </location>
</feature>
<feature type="region of interest" description="Disordered" evidence="1">
    <location>
        <begin position="347"/>
        <end position="371"/>
    </location>
</feature>
<reference evidence="2 3" key="1">
    <citation type="journal article" date="2016" name="Mol. Biol. Evol.">
        <title>Comparative Genomics of Early-Diverging Mushroom-Forming Fungi Provides Insights into the Origins of Lignocellulose Decay Capabilities.</title>
        <authorList>
            <person name="Nagy L.G."/>
            <person name="Riley R."/>
            <person name="Tritt A."/>
            <person name="Adam C."/>
            <person name="Daum C."/>
            <person name="Floudas D."/>
            <person name="Sun H."/>
            <person name="Yadav J.S."/>
            <person name="Pangilinan J."/>
            <person name="Larsson K.H."/>
            <person name="Matsuura K."/>
            <person name="Barry K."/>
            <person name="Labutti K."/>
            <person name="Kuo R."/>
            <person name="Ohm R.A."/>
            <person name="Bhattacharya S.S."/>
            <person name="Shirouzu T."/>
            <person name="Yoshinaga Y."/>
            <person name="Martin F.M."/>
            <person name="Grigoriev I.V."/>
            <person name="Hibbett D.S."/>
        </authorList>
    </citation>
    <scope>NUCLEOTIDE SEQUENCE [LARGE SCALE GENOMIC DNA]</scope>
    <source>
        <strain evidence="2 3">CBS 109695</strain>
    </source>
</reference>
<evidence type="ECO:0000313" key="3">
    <source>
        <dbReference type="Proteomes" id="UP000076532"/>
    </source>
</evidence>
<feature type="compositionally biased region" description="Low complexity" evidence="1">
    <location>
        <begin position="191"/>
        <end position="210"/>
    </location>
</feature>
<evidence type="ECO:0000256" key="1">
    <source>
        <dbReference type="SAM" id="MobiDB-lite"/>
    </source>
</evidence>
<feature type="region of interest" description="Disordered" evidence="1">
    <location>
        <begin position="173"/>
        <end position="211"/>
    </location>
</feature>
<accession>A0A166FQ75</accession>
<dbReference type="EMBL" id="KV417587">
    <property type="protein sequence ID" value="KZP17045.1"/>
    <property type="molecule type" value="Genomic_DNA"/>
</dbReference>
<organism evidence="2 3">
    <name type="scientific">Athelia psychrophila</name>
    <dbReference type="NCBI Taxonomy" id="1759441"/>
    <lineage>
        <taxon>Eukaryota</taxon>
        <taxon>Fungi</taxon>
        <taxon>Dikarya</taxon>
        <taxon>Basidiomycota</taxon>
        <taxon>Agaricomycotina</taxon>
        <taxon>Agaricomycetes</taxon>
        <taxon>Agaricomycetidae</taxon>
        <taxon>Atheliales</taxon>
        <taxon>Atheliaceae</taxon>
        <taxon>Athelia</taxon>
    </lineage>
</organism>
<gene>
    <name evidence="2" type="ORF">FIBSPDRAFT_37832</name>
</gene>
<dbReference type="Proteomes" id="UP000076532">
    <property type="component" value="Unassembled WGS sequence"/>
</dbReference>
<dbReference type="SUPFAM" id="SSF53474">
    <property type="entry name" value="alpha/beta-Hydrolases"/>
    <property type="match status" value="1"/>
</dbReference>
<dbReference type="AlphaFoldDB" id="A0A166FQ75"/>
<dbReference type="STRING" id="436010.A0A166FQ75"/>
<dbReference type="Gene3D" id="3.40.50.1820">
    <property type="entry name" value="alpha/beta hydrolase"/>
    <property type="match status" value="1"/>
</dbReference>
<dbReference type="InterPro" id="IPR029058">
    <property type="entry name" value="AB_hydrolase_fold"/>
</dbReference>
<proteinExistence type="predicted"/>
<keyword evidence="3" id="KW-1185">Reference proteome</keyword>
<dbReference type="OrthoDB" id="3248508at2759"/>
<evidence type="ECO:0000313" key="2">
    <source>
        <dbReference type="EMBL" id="KZP17045.1"/>
    </source>
</evidence>
<sequence>MSQTLVHLVYIHGFQGNDLTFQSFPKDLQQHLASLFPAHLRVQSSLYPTYKSKKPISFATHNFLQWLSTQPPGPVILMAHSMGGLLAADAATDTSDKHHRIMGMIAFDTPYLGMHPHVVISGIASLFPKDNENKNDKPTEHELNHPHVVMVDEGVTDDWSAYKKTIPKHEGSMSSLSLASSQARPGPFSPSPSVQSQSTLSSSTSPGGSSMDPNFLVDKALSHPFISGSLKFMSSVSDDPLVKWARKHSDAPFAAGRTWITEHFQFGSSMFDVSDLKQRYARLVAWDGLWVNYWTETLPRKKVGKEGKEDEAAAAGGELDDKAREMGDRENDAALLETGIAEPADTAYATAPSSPTSPTPPTPSDIKAAQKAAQKLEKARLKEEKAAEKAAKKDAKKGIIPPRHFIVLPTGLGRALGGSEKWEPVIIAGVQDEVAAHCGLFIRDQNLDYDGLVERVGVRVLQWCETIR</sequence>